<reference evidence="1 2" key="1">
    <citation type="journal article" date="2013" name="Antonie Van Leeuwenhoek">
        <title>Paracoccus zhejiangensis sp. nov., isolated from activated sludge in wastewater-treatment system.</title>
        <authorList>
            <person name="Wu Z.G."/>
            <person name="Zhang D.F."/>
            <person name="Liu Y.L."/>
            <person name="Wang F."/>
            <person name="Jiang X."/>
            <person name="Li C."/>
            <person name="Li S.P."/>
            <person name="Hong Q."/>
            <person name="Li W.J."/>
        </authorList>
    </citation>
    <scope>NUCLEOTIDE SEQUENCE [LARGE SCALE GENOMIC DNA]</scope>
    <source>
        <strain evidence="1 2">J6</strain>
        <plasmid evidence="2">Plasmid ppz02</plasmid>
    </source>
</reference>
<keyword evidence="2" id="KW-1185">Reference proteome</keyword>
<dbReference type="RefSeq" id="WP_101754717.1">
    <property type="nucleotide sequence ID" value="NZ_CP025432.1"/>
</dbReference>
<evidence type="ECO:0000313" key="2">
    <source>
        <dbReference type="Proteomes" id="UP000234530"/>
    </source>
</evidence>
<dbReference type="KEGG" id="pzh:CX676_20820"/>
<accession>A0A2H5F5D3</accession>
<keyword evidence="1" id="KW-0614">Plasmid</keyword>
<geneLocation type="plasmid" evidence="2">
    <name>ppz02</name>
</geneLocation>
<dbReference type="Proteomes" id="UP000234530">
    <property type="component" value="Plasmid pPZ02"/>
</dbReference>
<gene>
    <name evidence="1" type="ORF">CX676_20820</name>
</gene>
<proteinExistence type="predicted"/>
<dbReference type="AlphaFoldDB" id="A0A2H5F5D3"/>
<sequence length="62" mass="6679">MTMDMSRPSLKMKSVETACNDAPAGSKKDAALQHLLAAQKARKEMSEAETNVELDAARSALE</sequence>
<protein>
    <submittedName>
        <fullName evidence="1">Uncharacterized protein</fullName>
    </submittedName>
</protein>
<dbReference type="EMBL" id="CP025432">
    <property type="protein sequence ID" value="AUH66753.1"/>
    <property type="molecule type" value="Genomic_DNA"/>
</dbReference>
<organism evidence="1 2">
    <name type="scientific">Paracoccus zhejiangensis</name>
    <dbReference type="NCBI Taxonomy" id="1077935"/>
    <lineage>
        <taxon>Bacteria</taxon>
        <taxon>Pseudomonadati</taxon>
        <taxon>Pseudomonadota</taxon>
        <taxon>Alphaproteobacteria</taxon>
        <taxon>Rhodobacterales</taxon>
        <taxon>Paracoccaceae</taxon>
        <taxon>Paracoccus</taxon>
    </lineage>
</organism>
<name>A0A2H5F5D3_9RHOB</name>
<evidence type="ECO:0000313" key="1">
    <source>
        <dbReference type="EMBL" id="AUH66753.1"/>
    </source>
</evidence>